<reference evidence="2" key="1">
    <citation type="submission" date="2017-05" db="UniProtKB">
        <authorList>
            <consortium name="EnsemblMetazoa"/>
        </authorList>
    </citation>
    <scope>IDENTIFICATION</scope>
</reference>
<proteinExistence type="predicted"/>
<dbReference type="AlphaFoldDB" id="A0A1X7UN30"/>
<accession>A0A1X7UN30</accession>
<keyword evidence="1" id="KW-1133">Transmembrane helix</keyword>
<dbReference type="EnsemblMetazoa" id="Aqu2.1.29061_001">
    <property type="protein sequence ID" value="Aqu2.1.29061_001"/>
    <property type="gene ID" value="Aqu2.1.29061"/>
</dbReference>
<protein>
    <submittedName>
        <fullName evidence="2">Uncharacterized protein</fullName>
    </submittedName>
</protein>
<name>A0A1X7UN30_AMPQE</name>
<sequence length="54" mass="6336">FSLKGKSSIMYIFQDIITIHTIPNLLYYIVKRRRKRLTLLASRLLMSPAQLSLL</sequence>
<dbReference type="InParanoid" id="A0A1X7UN30"/>
<evidence type="ECO:0000256" key="1">
    <source>
        <dbReference type="SAM" id="Phobius"/>
    </source>
</evidence>
<evidence type="ECO:0000313" key="2">
    <source>
        <dbReference type="EnsemblMetazoa" id="Aqu2.1.29061_001"/>
    </source>
</evidence>
<feature type="transmembrane region" description="Helical" evidence="1">
    <location>
        <begin position="12"/>
        <end position="30"/>
    </location>
</feature>
<organism evidence="2">
    <name type="scientific">Amphimedon queenslandica</name>
    <name type="common">Sponge</name>
    <dbReference type="NCBI Taxonomy" id="400682"/>
    <lineage>
        <taxon>Eukaryota</taxon>
        <taxon>Metazoa</taxon>
        <taxon>Porifera</taxon>
        <taxon>Demospongiae</taxon>
        <taxon>Heteroscleromorpha</taxon>
        <taxon>Haplosclerida</taxon>
        <taxon>Niphatidae</taxon>
        <taxon>Amphimedon</taxon>
    </lineage>
</organism>
<keyword evidence="1" id="KW-0472">Membrane</keyword>
<keyword evidence="1" id="KW-0812">Transmembrane</keyword>